<accession>A0ABN3CIV0</accession>
<evidence type="ECO:0000313" key="1">
    <source>
        <dbReference type="EMBL" id="GAA2209154.1"/>
    </source>
</evidence>
<dbReference type="EMBL" id="BAAAQX010000011">
    <property type="protein sequence ID" value="GAA2209154.1"/>
    <property type="molecule type" value="Genomic_DNA"/>
</dbReference>
<organism evidence="1 2">
    <name type="scientific">Nonomuraea monospora</name>
    <dbReference type="NCBI Taxonomy" id="568818"/>
    <lineage>
        <taxon>Bacteria</taxon>
        <taxon>Bacillati</taxon>
        <taxon>Actinomycetota</taxon>
        <taxon>Actinomycetes</taxon>
        <taxon>Streptosporangiales</taxon>
        <taxon>Streptosporangiaceae</taxon>
        <taxon>Nonomuraea</taxon>
    </lineage>
</organism>
<comment type="caution">
    <text evidence="1">The sequence shown here is derived from an EMBL/GenBank/DDBJ whole genome shotgun (WGS) entry which is preliminary data.</text>
</comment>
<dbReference type="SUPFAM" id="SSF52058">
    <property type="entry name" value="L domain-like"/>
    <property type="match status" value="1"/>
</dbReference>
<keyword evidence="2" id="KW-1185">Reference proteome</keyword>
<protein>
    <submittedName>
        <fullName evidence="1">Uncharacterized protein</fullName>
    </submittedName>
</protein>
<gene>
    <name evidence="1" type="ORF">GCM10009850_046120</name>
</gene>
<sequence length="138" mass="15302">MRELQISGAGSRTTWDLMPPLDGLHELMLSGLPMVRSVSEVADRAPRLRTLWLANYGSLTDLDALGRLDLERLLLAGTGDLEDLSPLAQCRTLDLHDAAPGLDLAPLAAHPHLEVRIGLRQEVRNGHLLGRRLKRTRY</sequence>
<proteinExistence type="predicted"/>
<evidence type="ECO:0000313" key="2">
    <source>
        <dbReference type="Proteomes" id="UP001499843"/>
    </source>
</evidence>
<dbReference type="Proteomes" id="UP001499843">
    <property type="component" value="Unassembled WGS sequence"/>
</dbReference>
<name>A0ABN3CIV0_9ACTN</name>
<dbReference type="RefSeq" id="WP_344477994.1">
    <property type="nucleotide sequence ID" value="NZ_BAAAQX010000011.1"/>
</dbReference>
<reference evidence="1 2" key="1">
    <citation type="journal article" date="2019" name="Int. J. Syst. Evol. Microbiol.">
        <title>The Global Catalogue of Microorganisms (GCM) 10K type strain sequencing project: providing services to taxonomists for standard genome sequencing and annotation.</title>
        <authorList>
            <consortium name="The Broad Institute Genomics Platform"/>
            <consortium name="The Broad Institute Genome Sequencing Center for Infectious Disease"/>
            <person name="Wu L."/>
            <person name="Ma J."/>
        </authorList>
    </citation>
    <scope>NUCLEOTIDE SEQUENCE [LARGE SCALE GENOMIC DNA]</scope>
    <source>
        <strain evidence="1 2">JCM 16114</strain>
    </source>
</reference>